<dbReference type="InterPro" id="IPR046357">
    <property type="entry name" value="PPIase_dom_sf"/>
</dbReference>
<evidence type="ECO:0000256" key="8">
    <source>
        <dbReference type="SAM" id="SignalP"/>
    </source>
</evidence>
<protein>
    <recommendedName>
        <fullName evidence="7">peptidylprolyl isomerase</fullName>
        <ecNumber evidence="7">5.2.1.8</ecNumber>
    </recommendedName>
</protein>
<evidence type="ECO:0000256" key="6">
    <source>
        <dbReference type="ARBA" id="ARBA00023306"/>
    </source>
</evidence>
<comment type="subcellular location">
    <subcellularLocation>
        <location evidence="2">Cytoplasm</location>
    </subcellularLocation>
</comment>
<dbReference type="GO" id="GO:0051301">
    <property type="term" value="P:cell division"/>
    <property type="evidence" value="ECO:0007669"/>
    <property type="project" value="UniProtKB-KW"/>
</dbReference>
<dbReference type="InterPro" id="IPR027304">
    <property type="entry name" value="Trigger_fact/SurA_dom_sf"/>
</dbReference>
<reference evidence="10 11" key="1">
    <citation type="submission" date="2018-08" db="EMBL/GenBank/DDBJ databases">
        <title>A genome reference for cultivated species of the human gut microbiota.</title>
        <authorList>
            <person name="Zou Y."/>
            <person name="Xue W."/>
            <person name="Luo G."/>
        </authorList>
    </citation>
    <scope>NUCLEOTIDE SEQUENCE [LARGE SCALE GENOMIC DNA]</scope>
    <source>
        <strain evidence="10 11">AM37-3BH</strain>
    </source>
</reference>
<evidence type="ECO:0000256" key="7">
    <source>
        <dbReference type="PROSITE-ProRule" id="PRU00277"/>
    </source>
</evidence>
<dbReference type="EMBL" id="QSHM01000002">
    <property type="protein sequence ID" value="RHC14723.1"/>
    <property type="molecule type" value="Genomic_DNA"/>
</dbReference>
<name>A0A413Z0C9_9FIRM</name>
<keyword evidence="4 7" id="KW-0697">Rotamase</keyword>
<keyword evidence="8" id="KW-0732">Signal</keyword>
<feature type="signal peptide" evidence="8">
    <location>
        <begin position="1"/>
        <end position="32"/>
    </location>
</feature>
<evidence type="ECO:0000256" key="3">
    <source>
        <dbReference type="ARBA" id="ARBA00022618"/>
    </source>
</evidence>
<dbReference type="Pfam" id="PF05698">
    <property type="entry name" value="Trigger_C"/>
    <property type="match status" value="1"/>
</dbReference>
<dbReference type="Gene3D" id="1.10.3120.10">
    <property type="entry name" value="Trigger factor, C-terminal domain"/>
    <property type="match status" value="1"/>
</dbReference>
<dbReference type="GO" id="GO:0003755">
    <property type="term" value="F:peptidyl-prolyl cis-trans isomerase activity"/>
    <property type="evidence" value="ECO:0007669"/>
    <property type="project" value="UniProtKB-KW"/>
</dbReference>
<dbReference type="InterPro" id="IPR008880">
    <property type="entry name" value="Trigger_fac_C"/>
</dbReference>
<dbReference type="EC" id="5.2.1.8" evidence="7"/>
<evidence type="ECO:0000259" key="9">
    <source>
        <dbReference type="PROSITE" id="PS50059"/>
    </source>
</evidence>
<keyword evidence="5 7" id="KW-0413">Isomerase</keyword>
<evidence type="ECO:0000256" key="4">
    <source>
        <dbReference type="ARBA" id="ARBA00023110"/>
    </source>
</evidence>
<dbReference type="NCBIfam" id="TIGR00115">
    <property type="entry name" value="tig"/>
    <property type="match status" value="1"/>
</dbReference>
<feature type="domain" description="PPIase FKBP-type" evidence="9">
    <location>
        <begin position="117"/>
        <end position="202"/>
    </location>
</feature>
<dbReference type="InterPro" id="IPR005215">
    <property type="entry name" value="Trig_fac"/>
</dbReference>
<organism evidence="10 11">
    <name type="scientific">Lachnospira eligens</name>
    <dbReference type="NCBI Taxonomy" id="39485"/>
    <lineage>
        <taxon>Bacteria</taxon>
        <taxon>Bacillati</taxon>
        <taxon>Bacillota</taxon>
        <taxon>Clostridia</taxon>
        <taxon>Lachnospirales</taxon>
        <taxon>Lachnospiraceae</taxon>
        <taxon>Lachnospira</taxon>
    </lineage>
</organism>
<comment type="caution">
    <text evidence="10">The sequence shown here is derived from an EMBL/GenBank/DDBJ whole genome shotgun (WGS) entry which is preliminary data.</text>
</comment>
<proteinExistence type="predicted"/>
<evidence type="ECO:0000256" key="5">
    <source>
        <dbReference type="ARBA" id="ARBA00023235"/>
    </source>
</evidence>
<evidence type="ECO:0000256" key="2">
    <source>
        <dbReference type="ARBA" id="ARBA00004496"/>
    </source>
</evidence>
<dbReference type="PIRSF" id="PIRSF003095">
    <property type="entry name" value="Trigger_factor"/>
    <property type="match status" value="1"/>
</dbReference>
<evidence type="ECO:0000256" key="1">
    <source>
        <dbReference type="ARBA" id="ARBA00000971"/>
    </source>
</evidence>
<dbReference type="GO" id="GO:0006457">
    <property type="term" value="P:protein folding"/>
    <property type="evidence" value="ECO:0007669"/>
    <property type="project" value="InterPro"/>
</dbReference>
<comment type="catalytic activity">
    <reaction evidence="1 7">
        <text>[protein]-peptidylproline (omega=180) = [protein]-peptidylproline (omega=0)</text>
        <dbReference type="Rhea" id="RHEA:16237"/>
        <dbReference type="Rhea" id="RHEA-COMP:10747"/>
        <dbReference type="Rhea" id="RHEA-COMP:10748"/>
        <dbReference type="ChEBI" id="CHEBI:83833"/>
        <dbReference type="ChEBI" id="CHEBI:83834"/>
        <dbReference type="EC" id="5.2.1.8"/>
    </reaction>
</comment>
<dbReference type="InterPro" id="IPR037041">
    <property type="entry name" value="Trigger_fac_C_sf"/>
</dbReference>
<dbReference type="GO" id="GO:0005737">
    <property type="term" value="C:cytoplasm"/>
    <property type="evidence" value="ECO:0007669"/>
    <property type="project" value="UniProtKB-SubCell"/>
</dbReference>
<dbReference type="Pfam" id="PF00254">
    <property type="entry name" value="FKBP_C"/>
    <property type="match status" value="1"/>
</dbReference>
<dbReference type="PROSITE" id="PS50059">
    <property type="entry name" value="FKBP_PPIASE"/>
    <property type="match status" value="1"/>
</dbReference>
<gene>
    <name evidence="10" type="primary">tig</name>
    <name evidence="10" type="ORF">DW858_02545</name>
</gene>
<dbReference type="SUPFAM" id="SSF109998">
    <property type="entry name" value="Triger factor/SurA peptide-binding domain-like"/>
    <property type="match status" value="1"/>
</dbReference>
<dbReference type="Gene3D" id="3.10.50.40">
    <property type="match status" value="1"/>
</dbReference>
<sequence length="404" mass="44434">MFMYVEMRKYMKKKLFSVLLVGALAASLVACGKTEKKEAKASTANTEINAEEYAGTITSNAEVYKTFVNLSDWKGMSVDLKESDYVVLDSDVEDYIKSMLESKATTNVITEGTTKSGDVIKLDYSGKLDGTAFSGGTATDVTYTIGSGKFIDDLDKGLVGLTVGQETDITCVFPESYYNSDLAGKTTVFTVTVNEIDESVVPELTDEWVAANAASLGIEDSSVATVEQLRTYVRSYLETQASSSRSSAIFDAAYKQMSDGLDVSDYPSEELTDLLNTLNSNVDAEYQSYSSAYSSKEEYLKNAYKFDSLDAFNEYADNYAKQYLLQKMIVTMIAADNNITVTADDINSTGAELASYYGYDDYNDILDTYGKTMNSEIGYQVLYQKIVDYVCENVTVNDTTDTAE</sequence>
<evidence type="ECO:0000313" key="10">
    <source>
        <dbReference type="EMBL" id="RHC14723.1"/>
    </source>
</evidence>
<feature type="chain" id="PRO_5038511857" description="peptidylprolyl isomerase" evidence="8">
    <location>
        <begin position="33"/>
        <end position="404"/>
    </location>
</feature>
<accession>A0A413Z0C9</accession>
<evidence type="ECO:0000313" key="11">
    <source>
        <dbReference type="Proteomes" id="UP000285844"/>
    </source>
</evidence>
<keyword evidence="3" id="KW-0132">Cell division</keyword>
<dbReference type="AlphaFoldDB" id="A0A413Z0C9"/>
<dbReference type="SUPFAM" id="SSF54534">
    <property type="entry name" value="FKBP-like"/>
    <property type="match status" value="1"/>
</dbReference>
<keyword evidence="6" id="KW-0131">Cell cycle</keyword>
<dbReference type="GO" id="GO:0015031">
    <property type="term" value="P:protein transport"/>
    <property type="evidence" value="ECO:0007669"/>
    <property type="project" value="InterPro"/>
</dbReference>
<dbReference type="Proteomes" id="UP000285844">
    <property type="component" value="Unassembled WGS sequence"/>
</dbReference>
<dbReference type="InterPro" id="IPR001179">
    <property type="entry name" value="PPIase_FKBP_dom"/>
</dbReference>